<evidence type="ECO:0000256" key="15">
    <source>
        <dbReference type="ARBA" id="ARBA00032605"/>
    </source>
</evidence>
<keyword evidence="11 19" id="KW-0460">Magnesium</keyword>
<evidence type="ECO:0000256" key="16">
    <source>
        <dbReference type="ARBA" id="ARBA00032853"/>
    </source>
</evidence>
<proteinExistence type="inferred from homology"/>
<comment type="cofactor">
    <cofactor evidence="1 19">
        <name>Mg(2+)</name>
        <dbReference type="ChEBI" id="CHEBI:18420"/>
    </cofactor>
</comment>
<dbReference type="Pfam" id="PF02654">
    <property type="entry name" value="CobS"/>
    <property type="match status" value="1"/>
</dbReference>
<keyword evidence="9 19" id="KW-0808">Transferase</keyword>
<sequence length="268" mass="29538">MKPILLAFQFLTIIPVKVKGDVSEREIGRASGLFPLVGVFQGALLVTVNFILRKVFPQELTNGLLVLLLVLSNGGFHLDGLSDTIDAIAARSEGSTEIDRQNRLAIMKDSTTGPIGVVALILTLLLKFLALDGLSRLSPHTFYFSLFLMPILSKWTMVISMFYGKAAREDGLGRLFINGTGFKEIAISTLILFLLLILPQTFLFSFISNSQHAFYAVLLIVIYFSSRAWVGLFDRKFGGLTGDTLGAISEITEIIFLLMVIAWSRLSI</sequence>
<evidence type="ECO:0000256" key="19">
    <source>
        <dbReference type="HAMAP-Rule" id="MF_00719"/>
    </source>
</evidence>
<keyword evidence="12 19" id="KW-1133">Transmembrane helix</keyword>
<keyword evidence="8 19" id="KW-0169">Cobalamin biosynthesis</keyword>
<keyword evidence="7 19" id="KW-1003">Cell membrane</keyword>
<dbReference type="GO" id="GO:0009236">
    <property type="term" value="P:cobalamin biosynthetic process"/>
    <property type="evidence" value="ECO:0007669"/>
    <property type="project" value="UniProtKB-UniRule"/>
</dbReference>
<feature type="transmembrane region" description="Helical" evidence="19">
    <location>
        <begin position="142"/>
        <end position="164"/>
    </location>
</feature>
<evidence type="ECO:0000256" key="14">
    <source>
        <dbReference type="ARBA" id="ARBA00025228"/>
    </source>
</evidence>
<evidence type="ECO:0000256" key="18">
    <source>
        <dbReference type="ARBA" id="ARBA00049504"/>
    </source>
</evidence>
<protein>
    <recommendedName>
        <fullName evidence="6 19">Adenosylcobinamide-GDP ribazoletransferase</fullName>
        <ecNumber evidence="5 19">2.7.8.26</ecNumber>
    </recommendedName>
    <alternativeName>
        <fullName evidence="16 19">Cobalamin synthase</fullName>
    </alternativeName>
    <alternativeName>
        <fullName evidence="15 19">Cobalamin-5'-phosphate synthase</fullName>
    </alternativeName>
</protein>
<evidence type="ECO:0000256" key="3">
    <source>
        <dbReference type="ARBA" id="ARBA00004663"/>
    </source>
</evidence>
<evidence type="ECO:0000256" key="12">
    <source>
        <dbReference type="ARBA" id="ARBA00022989"/>
    </source>
</evidence>
<feature type="transmembrane region" description="Helical" evidence="19">
    <location>
        <begin position="185"/>
        <end position="207"/>
    </location>
</feature>
<evidence type="ECO:0000256" key="5">
    <source>
        <dbReference type="ARBA" id="ARBA00013200"/>
    </source>
</evidence>
<reference evidence="20 21" key="1">
    <citation type="journal article" date="2021" name="bioRxiv">
        <title>Unique metabolic strategies in Hadean analogues reveal hints for primordial physiology.</title>
        <authorList>
            <person name="Nobu M.K."/>
            <person name="Nakai R."/>
            <person name="Tamazawa S."/>
            <person name="Mori H."/>
            <person name="Toyoda A."/>
            <person name="Ijiri A."/>
            <person name="Suzuki S."/>
            <person name="Kurokawa K."/>
            <person name="Kamagata Y."/>
            <person name="Tamaki H."/>
        </authorList>
    </citation>
    <scope>NUCLEOTIDE SEQUENCE [LARGE SCALE GENOMIC DNA]</scope>
    <source>
        <strain evidence="20">BS525</strain>
    </source>
</reference>
<comment type="similarity">
    <text evidence="4 19">Belongs to the CobS family.</text>
</comment>
<gene>
    <name evidence="19 20" type="primary">cobS</name>
    <name evidence="20" type="ORF">DDT42_00011</name>
</gene>
<evidence type="ECO:0000256" key="7">
    <source>
        <dbReference type="ARBA" id="ARBA00022475"/>
    </source>
</evidence>
<comment type="pathway">
    <text evidence="3 19">Cofactor biosynthesis; adenosylcobalamin biosynthesis; adenosylcobalamin from cob(II)yrinate a,c-diamide: step 7/7.</text>
</comment>
<dbReference type="GO" id="GO:0005886">
    <property type="term" value="C:plasma membrane"/>
    <property type="evidence" value="ECO:0007669"/>
    <property type="project" value="UniProtKB-SubCell"/>
</dbReference>
<evidence type="ECO:0000256" key="6">
    <source>
        <dbReference type="ARBA" id="ARBA00015850"/>
    </source>
</evidence>
<dbReference type="InterPro" id="IPR003805">
    <property type="entry name" value="CobS"/>
</dbReference>
<dbReference type="GO" id="GO:0051073">
    <property type="term" value="F:adenosylcobinamide-GDP ribazoletransferase activity"/>
    <property type="evidence" value="ECO:0007669"/>
    <property type="project" value="UniProtKB-UniRule"/>
</dbReference>
<name>A0A9E2F0C5_PSYF1</name>
<evidence type="ECO:0000256" key="4">
    <source>
        <dbReference type="ARBA" id="ARBA00010561"/>
    </source>
</evidence>
<evidence type="ECO:0000256" key="11">
    <source>
        <dbReference type="ARBA" id="ARBA00022842"/>
    </source>
</evidence>
<dbReference type="AlphaFoldDB" id="A0A9E2F0C5"/>
<comment type="subcellular location">
    <subcellularLocation>
        <location evidence="2 19">Cell membrane</location>
        <topology evidence="2 19">Multi-pass membrane protein</topology>
    </subcellularLocation>
</comment>
<keyword evidence="13 19" id="KW-0472">Membrane</keyword>
<feature type="transmembrane region" description="Helical" evidence="19">
    <location>
        <begin position="110"/>
        <end position="130"/>
    </location>
</feature>
<organism evidence="20 21">
    <name type="scientific">Psychracetigena formicireducens</name>
    <dbReference type="NCBI Taxonomy" id="2986056"/>
    <lineage>
        <taxon>Bacteria</taxon>
        <taxon>Bacillati</taxon>
        <taxon>Candidatus Lithacetigenota</taxon>
        <taxon>Candidatus Psychracetigena</taxon>
    </lineage>
</organism>
<dbReference type="EC" id="2.7.8.26" evidence="5 19"/>
<comment type="catalytic activity">
    <reaction evidence="18 19">
        <text>alpha-ribazole 5'-phosphate + adenosylcob(III)inamide-GDP = adenosylcob(III)alamin 5'-phosphate + GMP + H(+)</text>
        <dbReference type="Rhea" id="RHEA:23560"/>
        <dbReference type="ChEBI" id="CHEBI:15378"/>
        <dbReference type="ChEBI" id="CHEBI:57918"/>
        <dbReference type="ChEBI" id="CHEBI:58115"/>
        <dbReference type="ChEBI" id="CHEBI:60487"/>
        <dbReference type="ChEBI" id="CHEBI:60493"/>
        <dbReference type="EC" id="2.7.8.26"/>
    </reaction>
</comment>
<dbReference type="Proteomes" id="UP000811545">
    <property type="component" value="Unassembled WGS sequence"/>
</dbReference>
<evidence type="ECO:0000256" key="13">
    <source>
        <dbReference type="ARBA" id="ARBA00023136"/>
    </source>
</evidence>
<comment type="catalytic activity">
    <reaction evidence="17 19">
        <text>alpha-ribazole + adenosylcob(III)inamide-GDP = adenosylcob(III)alamin + GMP + H(+)</text>
        <dbReference type="Rhea" id="RHEA:16049"/>
        <dbReference type="ChEBI" id="CHEBI:10329"/>
        <dbReference type="ChEBI" id="CHEBI:15378"/>
        <dbReference type="ChEBI" id="CHEBI:18408"/>
        <dbReference type="ChEBI" id="CHEBI:58115"/>
        <dbReference type="ChEBI" id="CHEBI:60487"/>
        <dbReference type="EC" id="2.7.8.26"/>
    </reaction>
</comment>
<dbReference type="EMBL" id="QLTW01000001">
    <property type="protein sequence ID" value="MBT9144179.1"/>
    <property type="molecule type" value="Genomic_DNA"/>
</dbReference>
<evidence type="ECO:0000313" key="21">
    <source>
        <dbReference type="Proteomes" id="UP000811545"/>
    </source>
</evidence>
<evidence type="ECO:0000256" key="2">
    <source>
        <dbReference type="ARBA" id="ARBA00004651"/>
    </source>
</evidence>
<comment type="caution">
    <text evidence="20">The sequence shown here is derived from an EMBL/GenBank/DDBJ whole genome shotgun (WGS) entry which is preliminary data.</text>
</comment>
<evidence type="ECO:0000256" key="9">
    <source>
        <dbReference type="ARBA" id="ARBA00022679"/>
    </source>
</evidence>
<comment type="function">
    <text evidence="14 19">Joins adenosylcobinamide-GDP and alpha-ribazole to generate adenosylcobalamin (Ado-cobalamin). Also synthesizes adenosylcobalamin 5'-phosphate from adenosylcobinamide-GDP and alpha-ribazole 5'-phosphate.</text>
</comment>
<dbReference type="PANTHER" id="PTHR34148">
    <property type="entry name" value="ADENOSYLCOBINAMIDE-GDP RIBAZOLETRANSFERASE"/>
    <property type="match status" value="1"/>
</dbReference>
<evidence type="ECO:0000256" key="17">
    <source>
        <dbReference type="ARBA" id="ARBA00048623"/>
    </source>
</evidence>
<dbReference type="NCBIfam" id="TIGR00317">
    <property type="entry name" value="cobS"/>
    <property type="match status" value="1"/>
</dbReference>
<evidence type="ECO:0000256" key="1">
    <source>
        <dbReference type="ARBA" id="ARBA00001946"/>
    </source>
</evidence>
<accession>A0A9E2F0C5</accession>
<dbReference type="PANTHER" id="PTHR34148:SF1">
    <property type="entry name" value="ADENOSYLCOBINAMIDE-GDP RIBAZOLETRANSFERASE"/>
    <property type="match status" value="1"/>
</dbReference>
<feature type="transmembrane region" description="Helical" evidence="19">
    <location>
        <begin position="213"/>
        <end position="233"/>
    </location>
</feature>
<evidence type="ECO:0000256" key="8">
    <source>
        <dbReference type="ARBA" id="ARBA00022573"/>
    </source>
</evidence>
<evidence type="ECO:0000256" key="10">
    <source>
        <dbReference type="ARBA" id="ARBA00022692"/>
    </source>
</evidence>
<keyword evidence="10 19" id="KW-0812">Transmembrane</keyword>
<feature type="transmembrane region" description="Helical" evidence="19">
    <location>
        <begin position="30"/>
        <end position="52"/>
    </location>
</feature>
<feature type="transmembrane region" description="Helical" evidence="19">
    <location>
        <begin position="245"/>
        <end position="266"/>
    </location>
</feature>
<dbReference type="GO" id="GO:0008818">
    <property type="term" value="F:cobalamin 5'-phosphate synthase activity"/>
    <property type="evidence" value="ECO:0007669"/>
    <property type="project" value="UniProtKB-UniRule"/>
</dbReference>
<dbReference type="HAMAP" id="MF_00719">
    <property type="entry name" value="CobS"/>
    <property type="match status" value="1"/>
</dbReference>
<evidence type="ECO:0000313" key="20">
    <source>
        <dbReference type="EMBL" id="MBT9144179.1"/>
    </source>
</evidence>